<dbReference type="SUPFAM" id="SSF52172">
    <property type="entry name" value="CheY-like"/>
    <property type="match status" value="1"/>
</dbReference>
<proteinExistence type="predicted"/>
<feature type="domain" description="OmpR/PhoB-type" evidence="7">
    <location>
        <begin position="130"/>
        <end position="227"/>
    </location>
</feature>
<organism evidence="8 9">
    <name type="scientific">Thermoflexibacter ruber</name>
    <dbReference type="NCBI Taxonomy" id="1003"/>
    <lineage>
        <taxon>Bacteria</taxon>
        <taxon>Pseudomonadati</taxon>
        <taxon>Bacteroidota</taxon>
        <taxon>Cytophagia</taxon>
        <taxon>Cytophagales</taxon>
        <taxon>Thermoflexibacteraceae</taxon>
        <taxon>Thermoflexibacter</taxon>
    </lineage>
</organism>
<feature type="modified residue" description="4-aspartylphosphate" evidence="4">
    <location>
        <position position="54"/>
    </location>
</feature>
<dbReference type="PANTHER" id="PTHR48111">
    <property type="entry name" value="REGULATOR OF RPOS"/>
    <property type="match status" value="1"/>
</dbReference>
<keyword evidence="1 4" id="KW-0597">Phosphoprotein</keyword>
<dbReference type="Gene3D" id="6.10.250.690">
    <property type="match status" value="1"/>
</dbReference>
<evidence type="ECO:0000313" key="8">
    <source>
        <dbReference type="EMBL" id="SFF20562.1"/>
    </source>
</evidence>
<dbReference type="AlphaFoldDB" id="A0A1I2GSW4"/>
<dbReference type="OrthoDB" id="5343479at2"/>
<dbReference type="Gene3D" id="1.10.10.10">
    <property type="entry name" value="Winged helix-like DNA-binding domain superfamily/Winged helix DNA-binding domain"/>
    <property type="match status" value="1"/>
</dbReference>
<keyword evidence="2" id="KW-0902">Two-component regulatory system</keyword>
<evidence type="ECO:0000256" key="2">
    <source>
        <dbReference type="ARBA" id="ARBA00023012"/>
    </source>
</evidence>
<dbReference type="PANTHER" id="PTHR48111:SF40">
    <property type="entry name" value="PHOSPHATE REGULON TRANSCRIPTIONAL REGULATORY PROTEIN PHOB"/>
    <property type="match status" value="1"/>
</dbReference>
<evidence type="ECO:0000256" key="1">
    <source>
        <dbReference type="ARBA" id="ARBA00022553"/>
    </source>
</evidence>
<dbReference type="RefSeq" id="WP_091545535.1">
    <property type="nucleotide sequence ID" value="NZ_FONY01000020.1"/>
</dbReference>
<feature type="DNA-binding region" description="OmpR/PhoB-type" evidence="5">
    <location>
        <begin position="130"/>
        <end position="227"/>
    </location>
</feature>
<dbReference type="EMBL" id="FONY01000020">
    <property type="protein sequence ID" value="SFF20562.1"/>
    <property type="molecule type" value="Genomic_DNA"/>
</dbReference>
<dbReference type="Pfam" id="PF00072">
    <property type="entry name" value="Response_reg"/>
    <property type="match status" value="1"/>
</dbReference>
<reference evidence="8 9" key="1">
    <citation type="submission" date="2016-10" db="EMBL/GenBank/DDBJ databases">
        <authorList>
            <person name="de Groot N.N."/>
        </authorList>
    </citation>
    <scope>NUCLEOTIDE SEQUENCE [LARGE SCALE GENOMIC DNA]</scope>
    <source>
        <strain>GEY</strain>
        <strain evidence="9">DSM 9560</strain>
    </source>
</reference>
<keyword evidence="3 5" id="KW-0238">DNA-binding</keyword>
<dbReference type="GO" id="GO:0032993">
    <property type="term" value="C:protein-DNA complex"/>
    <property type="evidence" value="ECO:0007669"/>
    <property type="project" value="TreeGrafter"/>
</dbReference>
<dbReference type="GO" id="GO:0005829">
    <property type="term" value="C:cytosol"/>
    <property type="evidence" value="ECO:0007669"/>
    <property type="project" value="TreeGrafter"/>
</dbReference>
<dbReference type="InterPro" id="IPR036388">
    <property type="entry name" value="WH-like_DNA-bd_sf"/>
</dbReference>
<dbReference type="PROSITE" id="PS51755">
    <property type="entry name" value="OMPR_PHOB"/>
    <property type="match status" value="1"/>
</dbReference>
<feature type="domain" description="Response regulatory" evidence="6">
    <location>
        <begin position="5"/>
        <end position="119"/>
    </location>
</feature>
<evidence type="ECO:0000256" key="5">
    <source>
        <dbReference type="PROSITE-ProRule" id="PRU01091"/>
    </source>
</evidence>
<dbReference type="Proteomes" id="UP000199513">
    <property type="component" value="Unassembled WGS sequence"/>
</dbReference>
<evidence type="ECO:0000259" key="6">
    <source>
        <dbReference type="PROSITE" id="PS50110"/>
    </source>
</evidence>
<evidence type="ECO:0000256" key="3">
    <source>
        <dbReference type="ARBA" id="ARBA00023125"/>
    </source>
</evidence>
<dbReference type="InterPro" id="IPR011006">
    <property type="entry name" value="CheY-like_superfamily"/>
</dbReference>
<dbReference type="InterPro" id="IPR039420">
    <property type="entry name" value="WalR-like"/>
</dbReference>
<dbReference type="GO" id="GO:0000976">
    <property type="term" value="F:transcription cis-regulatory region binding"/>
    <property type="evidence" value="ECO:0007669"/>
    <property type="project" value="TreeGrafter"/>
</dbReference>
<evidence type="ECO:0000259" key="7">
    <source>
        <dbReference type="PROSITE" id="PS51755"/>
    </source>
</evidence>
<evidence type="ECO:0000256" key="4">
    <source>
        <dbReference type="PROSITE-ProRule" id="PRU00169"/>
    </source>
</evidence>
<protein>
    <submittedName>
        <fullName evidence="8">DNA-binding response regulator, OmpR family, contains REC and winged-helix (WHTH) domain</fullName>
    </submittedName>
</protein>
<evidence type="ECO:0000313" key="9">
    <source>
        <dbReference type="Proteomes" id="UP000199513"/>
    </source>
</evidence>
<dbReference type="GO" id="GO:0006355">
    <property type="term" value="P:regulation of DNA-templated transcription"/>
    <property type="evidence" value="ECO:0007669"/>
    <property type="project" value="InterPro"/>
</dbReference>
<dbReference type="CDD" id="cd00383">
    <property type="entry name" value="trans_reg_C"/>
    <property type="match status" value="1"/>
</dbReference>
<name>A0A1I2GSW4_9BACT</name>
<dbReference type="InterPro" id="IPR001867">
    <property type="entry name" value="OmpR/PhoB-type_DNA-bd"/>
</dbReference>
<gene>
    <name evidence="8" type="ORF">SAMN04488541_102012</name>
</gene>
<dbReference type="Gene3D" id="3.40.50.2300">
    <property type="match status" value="1"/>
</dbReference>
<dbReference type="SMART" id="SM00448">
    <property type="entry name" value="REC"/>
    <property type="match status" value="1"/>
</dbReference>
<dbReference type="SMART" id="SM00862">
    <property type="entry name" value="Trans_reg_C"/>
    <property type="match status" value="1"/>
</dbReference>
<sequence>MKKSKILYVEDEIFLAKIVKDTLETKEFEVIMVSDGKEVLSHFERFNPDICILDVMLPNQDGFSLALAIRKINPNLPILFVTAKTQTEDVLKGFEVGGNDYIRKPFSLEELIARINNLLQITSRKANPFSGTIQIGKYELNPEKYELKLGEQVRKLSAREIELFKIFAENQNVIVQRKEILLRVWNDDSFFNSRNLDVYVTRMRDYLKDDEKIEIVAIKGVGYHFLVGK</sequence>
<dbReference type="PROSITE" id="PS50110">
    <property type="entry name" value="RESPONSE_REGULATORY"/>
    <property type="match status" value="1"/>
</dbReference>
<dbReference type="InterPro" id="IPR001789">
    <property type="entry name" value="Sig_transdc_resp-reg_receiver"/>
</dbReference>
<dbReference type="GO" id="GO:0000156">
    <property type="term" value="F:phosphorelay response regulator activity"/>
    <property type="evidence" value="ECO:0007669"/>
    <property type="project" value="TreeGrafter"/>
</dbReference>
<dbReference type="Pfam" id="PF00486">
    <property type="entry name" value="Trans_reg_C"/>
    <property type="match status" value="1"/>
</dbReference>
<dbReference type="STRING" id="1003.SAMN04488541_102012"/>
<accession>A0A1I2GSW4</accession>
<keyword evidence="9" id="KW-1185">Reference proteome</keyword>